<feature type="domain" description="N-acetyltransferase" evidence="2">
    <location>
        <begin position="12"/>
        <end position="160"/>
    </location>
</feature>
<dbReference type="Pfam" id="PF00583">
    <property type="entry name" value="Acetyltransf_1"/>
    <property type="match status" value="1"/>
</dbReference>
<accession>A0A970B6Y4</accession>
<keyword evidence="1" id="KW-0808">Transferase</keyword>
<comment type="caution">
    <text evidence="3">The sequence shown here is derived from an EMBL/GenBank/DDBJ whole genome shotgun (WGS) entry which is preliminary data.</text>
</comment>
<dbReference type="RefSeq" id="WP_168148414.1">
    <property type="nucleotide sequence ID" value="NZ_JAAVXB010000006.1"/>
</dbReference>
<dbReference type="InterPro" id="IPR000182">
    <property type="entry name" value="GNAT_dom"/>
</dbReference>
<dbReference type="GO" id="GO:0008080">
    <property type="term" value="F:N-acetyltransferase activity"/>
    <property type="evidence" value="ECO:0007669"/>
    <property type="project" value="InterPro"/>
</dbReference>
<dbReference type="InterPro" id="IPR016181">
    <property type="entry name" value="Acyl_CoA_acyltransferase"/>
</dbReference>
<dbReference type="AlphaFoldDB" id="A0A970B6Y4"/>
<keyword evidence="4" id="KW-1185">Reference proteome</keyword>
<dbReference type="InterPro" id="IPR050769">
    <property type="entry name" value="NAT_camello-type"/>
</dbReference>
<evidence type="ECO:0000313" key="3">
    <source>
        <dbReference type="EMBL" id="NKF23090.1"/>
    </source>
</evidence>
<dbReference type="PANTHER" id="PTHR13947">
    <property type="entry name" value="GNAT FAMILY N-ACETYLTRANSFERASE"/>
    <property type="match status" value="1"/>
</dbReference>
<dbReference type="Proteomes" id="UP000653472">
    <property type="component" value="Unassembled WGS sequence"/>
</dbReference>
<name>A0A970B6Y4_9GAMM</name>
<dbReference type="Gene3D" id="3.40.630.30">
    <property type="match status" value="1"/>
</dbReference>
<evidence type="ECO:0000256" key="1">
    <source>
        <dbReference type="ARBA" id="ARBA00022679"/>
    </source>
</evidence>
<organism evidence="3 4">
    <name type="scientific">Solimonas marina</name>
    <dbReference type="NCBI Taxonomy" id="2714601"/>
    <lineage>
        <taxon>Bacteria</taxon>
        <taxon>Pseudomonadati</taxon>
        <taxon>Pseudomonadota</taxon>
        <taxon>Gammaproteobacteria</taxon>
        <taxon>Nevskiales</taxon>
        <taxon>Nevskiaceae</taxon>
        <taxon>Solimonas</taxon>
    </lineage>
</organism>
<dbReference type="PROSITE" id="PS51186">
    <property type="entry name" value="GNAT"/>
    <property type="match status" value="1"/>
</dbReference>
<gene>
    <name evidence="3" type="ORF">G7Y82_12255</name>
</gene>
<sequence>MPTTEAEAAQTLSVHSADPADEDARGLLVALSHALLHLTGDGGTSSFADDDVRVDGAAFVVARDASGRACGCGALRPQADGVAEIKRMYAAPGTRGVGAALLLGLETRARACGYRAIVLSTRIVNERAVAFYHRHGYAEVAPWGKYIDNPRSICLGKTLAAV</sequence>
<dbReference type="PANTHER" id="PTHR13947:SF37">
    <property type="entry name" value="LD18367P"/>
    <property type="match status" value="1"/>
</dbReference>
<dbReference type="SUPFAM" id="SSF55729">
    <property type="entry name" value="Acyl-CoA N-acyltransferases (Nat)"/>
    <property type="match status" value="1"/>
</dbReference>
<dbReference type="EMBL" id="JAAVXB010000006">
    <property type="protein sequence ID" value="NKF23090.1"/>
    <property type="molecule type" value="Genomic_DNA"/>
</dbReference>
<proteinExistence type="predicted"/>
<evidence type="ECO:0000313" key="4">
    <source>
        <dbReference type="Proteomes" id="UP000653472"/>
    </source>
</evidence>
<dbReference type="CDD" id="cd04301">
    <property type="entry name" value="NAT_SF"/>
    <property type="match status" value="1"/>
</dbReference>
<reference evidence="3" key="1">
    <citation type="submission" date="2020-03" db="EMBL/GenBank/DDBJ databases">
        <title>Solimonas marina sp. nov., isolated from deep seawater of the Pacific Ocean.</title>
        <authorList>
            <person name="Liu X."/>
            <person name="Lai Q."/>
            <person name="Sun F."/>
            <person name="Gai Y."/>
            <person name="Li G."/>
            <person name="Shao Z."/>
        </authorList>
    </citation>
    <scope>NUCLEOTIDE SEQUENCE</scope>
    <source>
        <strain evidence="3">C16B3</strain>
    </source>
</reference>
<protein>
    <submittedName>
        <fullName evidence="3">GNAT family N-acetyltransferase</fullName>
    </submittedName>
</protein>
<evidence type="ECO:0000259" key="2">
    <source>
        <dbReference type="PROSITE" id="PS51186"/>
    </source>
</evidence>